<name>A0A8R1W3J0_ACYPI</name>
<feature type="region of interest" description="Disordered" evidence="1">
    <location>
        <begin position="67"/>
        <end position="93"/>
    </location>
</feature>
<evidence type="ECO:0008006" key="5">
    <source>
        <dbReference type="Google" id="ProtNLM"/>
    </source>
</evidence>
<dbReference type="EnsemblMetazoa" id="XM_001948319.5">
    <property type="protein sequence ID" value="XP_001948354.1"/>
    <property type="gene ID" value="LOC100165207"/>
</dbReference>
<dbReference type="KEGG" id="api:100165207"/>
<feature type="chain" id="PRO_5035876856" description="Histidine-rich glycoprotein" evidence="2">
    <location>
        <begin position="18"/>
        <end position="93"/>
    </location>
</feature>
<evidence type="ECO:0000313" key="3">
    <source>
        <dbReference type="EnsemblMetazoa" id="XP_001948354.1"/>
    </source>
</evidence>
<evidence type="ECO:0000313" key="4">
    <source>
        <dbReference type="Proteomes" id="UP000007819"/>
    </source>
</evidence>
<dbReference type="AlphaFoldDB" id="A0A8R1W3J0"/>
<protein>
    <recommendedName>
        <fullName evidence="5">Histidine-rich glycoprotein</fullName>
    </recommendedName>
</protein>
<reference evidence="4" key="1">
    <citation type="submission" date="2010-06" db="EMBL/GenBank/DDBJ databases">
        <authorList>
            <person name="Jiang H."/>
            <person name="Abraham K."/>
            <person name="Ali S."/>
            <person name="Alsbrooks S.L."/>
            <person name="Anim B.N."/>
            <person name="Anosike U.S."/>
            <person name="Attaway T."/>
            <person name="Bandaranaike D.P."/>
            <person name="Battles P.K."/>
            <person name="Bell S.N."/>
            <person name="Bell A.V."/>
            <person name="Beltran B."/>
            <person name="Bickham C."/>
            <person name="Bustamante Y."/>
            <person name="Caleb T."/>
            <person name="Canada A."/>
            <person name="Cardenas V."/>
            <person name="Carter K."/>
            <person name="Chacko J."/>
            <person name="Chandrabose M.N."/>
            <person name="Chavez D."/>
            <person name="Chavez A."/>
            <person name="Chen L."/>
            <person name="Chu H.-S."/>
            <person name="Claassen K.J."/>
            <person name="Cockrell R."/>
            <person name="Collins M."/>
            <person name="Cooper J.A."/>
            <person name="Cree A."/>
            <person name="Curry S.M."/>
            <person name="Da Y."/>
            <person name="Dao M.D."/>
            <person name="Das B."/>
            <person name="Davila M.-L."/>
            <person name="Davy-Carroll L."/>
            <person name="Denson S."/>
            <person name="Dinh H."/>
            <person name="Ebong V.E."/>
            <person name="Edwards J.R."/>
            <person name="Egan A."/>
            <person name="El-Daye J."/>
            <person name="Escobedo L."/>
            <person name="Fernandez S."/>
            <person name="Fernando P.R."/>
            <person name="Flagg N."/>
            <person name="Forbes L.D."/>
            <person name="Fowler R.G."/>
            <person name="Fu Q."/>
            <person name="Gabisi R.A."/>
            <person name="Ganer J."/>
            <person name="Garbino Pronczuk A."/>
            <person name="Garcia R.M."/>
            <person name="Garner T."/>
            <person name="Garrett T.E."/>
            <person name="Gonzalez D.A."/>
            <person name="Hamid H."/>
            <person name="Hawkins E.S."/>
            <person name="Hirani K."/>
            <person name="Hogues M.E."/>
            <person name="Hollins B."/>
            <person name="Hsiao C.-H."/>
            <person name="Jabil R."/>
            <person name="James M.L."/>
            <person name="Jhangiani S.N."/>
            <person name="Johnson B."/>
            <person name="Johnson Q."/>
            <person name="Joshi V."/>
            <person name="Kalu J.B."/>
            <person name="Kam C."/>
            <person name="Kashfia A."/>
            <person name="Keebler J."/>
            <person name="Kisamo H."/>
            <person name="Kovar C.L."/>
            <person name="Lago L.A."/>
            <person name="Lai C.-Y."/>
            <person name="Laidlaw J."/>
            <person name="Lara F."/>
            <person name="Le T.-K."/>
            <person name="Lee S.L."/>
            <person name="Legall F.H."/>
            <person name="Lemon S.J."/>
            <person name="Lewis L.R."/>
            <person name="Li B."/>
            <person name="Liu Y."/>
            <person name="Liu Y.-S."/>
            <person name="Lopez J."/>
            <person name="Lozado R.J."/>
            <person name="Lu J."/>
            <person name="Madu R.C."/>
            <person name="Maheshwari M."/>
            <person name="Maheshwari R."/>
            <person name="Malloy K."/>
            <person name="Martinez E."/>
            <person name="Mathew T."/>
            <person name="Mercado I.C."/>
            <person name="Mercado C."/>
            <person name="Meyer B."/>
            <person name="Montgomery K."/>
            <person name="Morgan M.B."/>
            <person name="Munidasa M."/>
            <person name="Nazareth L.V."/>
            <person name="Nelson J."/>
            <person name="Ng B.M."/>
            <person name="Nguyen N.B."/>
            <person name="Nguyen P.Q."/>
            <person name="Nguyen T."/>
            <person name="Obregon M."/>
            <person name="Okwuonu G.O."/>
            <person name="Onwere C.G."/>
            <person name="Orozco G."/>
            <person name="Parra A."/>
            <person name="Patel S."/>
            <person name="Patil S."/>
            <person name="Perez A."/>
            <person name="Perez Y."/>
            <person name="Pham C."/>
            <person name="Primus E.L."/>
            <person name="Pu L.-L."/>
            <person name="Puazo M."/>
            <person name="Qin X."/>
            <person name="Quiroz J.B."/>
            <person name="Reese J."/>
            <person name="Richards S."/>
            <person name="Rives C.M."/>
            <person name="Robberts R."/>
            <person name="Ruiz S.J."/>
            <person name="Ruiz M.J."/>
            <person name="Santibanez J."/>
            <person name="Schneider B.W."/>
            <person name="Sisson I."/>
            <person name="Smith M."/>
            <person name="Sodergren E."/>
            <person name="Song X.-Z."/>
            <person name="Song B.B."/>
            <person name="Summersgill H."/>
            <person name="Thelus R."/>
            <person name="Thornton R.D."/>
            <person name="Trejos Z.Y."/>
            <person name="Usmani K."/>
            <person name="Vattathil S."/>
            <person name="Villasana D."/>
            <person name="Walker D.L."/>
            <person name="Wang S."/>
            <person name="Wang K."/>
            <person name="White C.S."/>
            <person name="Williams A.C."/>
            <person name="Williamson J."/>
            <person name="Wilson K."/>
            <person name="Woghiren I.O."/>
            <person name="Woodworth J.R."/>
            <person name="Worley K.C."/>
            <person name="Wright R.A."/>
            <person name="Wu W."/>
            <person name="Young L."/>
            <person name="Zhang L."/>
            <person name="Zhang J."/>
            <person name="Zhu Y."/>
            <person name="Muzny D.M."/>
            <person name="Weinstock G."/>
            <person name="Gibbs R.A."/>
        </authorList>
    </citation>
    <scope>NUCLEOTIDE SEQUENCE [LARGE SCALE GENOMIC DNA]</scope>
    <source>
        <strain evidence="4">LSR1</strain>
    </source>
</reference>
<dbReference type="GeneID" id="100165207"/>
<keyword evidence="2" id="KW-0732">Signal</keyword>
<sequence>MKTSVAILLTILSVAAASPLFFSHPKDEHHVIHVPYHVHKVPVYIKEPVYIEKPVYIYKTVDHHHEHHYHHEDHHDDHHDDHYDHDDHYESHY</sequence>
<organism evidence="3 4">
    <name type="scientific">Acyrthosiphon pisum</name>
    <name type="common">Pea aphid</name>
    <dbReference type="NCBI Taxonomy" id="7029"/>
    <lineage>
        <taxon>Eukaryota</taxon>
        <taxon>Metazoa</taxon>
        <taxon>Ecdysozoa</taxon>
        <taxon>Arthropoda</taxon>
        <taxon>Hexapoda</taxon>
        <taxon>Insecta</taxon>
        <taxon>Pterygota</taxon>
        <taxon>Neoptera</taxon>
        <taxon>Paraneoptera</taxon>
        <taxon>Hemiptera</taxon>
        <taxon>Sternorrhyncha</taxon>
        <taxon>Aphidomorpha</taxon>
        <taxon>Aphidoidea</taxon>
        <taxon>Aphididae</taxon>
        <taxon>Macrosiphini</taxon>
        <taxon>Acyrthosiphon</taxon>
    </lineage>
</organism>
<keyword evidence="4" id="KW-1185">Reference proteome</keyword>
<evidence type="ECO:0000256" key="2">
    <source>
        <dbReference type="SAM" id="SignalP"/>
    </source>
</evidence>
<evidence type="ECO:0000256" key="1">
    <source>
        <dbReference type="SAM" id="MobiDB-lite"/>
    </source>
</evidence>
<dbReference type="RefSeq" id="XP_001948354.1">
    <property type="nucleotide sequence ID" value="XM_001948319.4"/>
</dbReference>
<proteinExistence type="predicted"/>
<dbReference type="Proteomes" id="UP000007819">
    <property type="component" value="Chromosome A2"/>
</dbReference>
<feature type="signal peptide" evidence="2">
    <location>
        <begin position="1"/>
        <end position="17"/>
    </location>
</feature>
<accession>A0A8R1W3J0</accession>
<reference evidence="3" key="2">
    <citation type="submission" date="2022-06" db="UniProtKB">
        <authorList>
            <consortium name="EnsemblMetazoa"/>
        </authorList>
    </citation>
    <scope>IDENTIFICATION</scope>
</reference>